<feature type="region of interest" description="Disordered" evidence="1">
    <location>
        <begin position="17"/>
        <end position="41"/>
    </location>
</feature>
<sequence>RRCRRFGGLDHCSARSGRCPKNHKNKRQRTSSSISATSSARHNLQELNIEPSPLPPPAKLSSLKVSSISIPRGNPCNKCSTSGVYNPEYPHSSARSSLCRFHKLDIDGFLANELNLPSQRCVKKSGMTFIFAEDLSNNTCTAFSTVVTEVVDYLTVIFEWLNLRKSKE</sequence>
<dbReference type="Proteomes" id="UP000253551">
    <property type="component" value="Unassembled WGS sequence"/>
</dbReference>
<dbReference type="EMBL" id="PJQM01002235">
    <property type="protein sequence ID" value="RCH97028.1"/>
    <property type="molecule type" value="Genomic_DNA"/>
</dbReference>
<reference evidence="2 3" key="1">
    <citation type="journal article" date="2018" name="G3 (Bethesda)">
        <title>Phylogenetic and Phylogenomic Definition of Rhizopus Species.</title>
        <authorList>
            <person name="Gryganskyi A.P."/>
            <person name="Golan J."/>
            <person name="Dolatabadi S."/>
            <person name="Mondo S."/>
            <person name="Robb S."/>
            <person name="Idnurm A."/>
            <person name="Muszewska A."/>
            <person name="Steczkiewicz K."/>
            <person name="Masonjones S."/>
            <person name="Liao H.L."/>
            <person name="Gajdeczka M.T."/>
            <person name="Anike F."/>
            <person name="Vuek A."/>
            <person name="Anishchenko I.M."/>
            <person name="Voigt K."/>
            <person name="de Hoog G.S."/>
            <person name="Smith M.E."/>
            <person name="Heitman J."/>
            <person name="Vilgalys R."/>
            <person name="Stajich J.E."/>
        </authorList>
    </citation>
    <scope>NUCLEOTIDE SEQUENCE [LARGE SCALE GENOMIC DNA]</scope>
    <source>
        <strain evidence="2 3">LSU 92-RS-03</strain>
    </source>
</reference>
<accession>A0A367K4B9</accession>
<organism evidence="2 3">
    <name type="scientific">Rhizopus stolonifer</name>
    <name type="common">Rhizopus nigricans</name>
    <dbReference type="NCBI Taxonomy" id="4846"/>
    <lineage>
        <taxon>Eukaryota</taxon>
        <taxon>Fungi</taxon>
        <taxon>Fungi incertae sedis</taxon>
        <taxon>Mucoromycota</taxon>
        <taxon>Mucoromycotina</taxon>
        <taxon>Mucoromycetes</taxon>
        <taxon>Mucorales</taxon>
        <taxon>Mucorineae</taxon>
        <taxon>Rhizopodaceae</taxon>
        <taxon>Rhizopus</taxon>
    </lineage>
</organism>
<feature type="non-terminal residue" evidence="2">
    <location>
        <position position="1"/>
    </location>
</feature>
<keyword evidence="3" id="KW-1185">Reference proteome</keyword>
<name>A0A367K4B9_RHIST</name>
<dbReference type="OrthoDB" id="10651295at2759"/>
<dbReference type="AlphaFoldDB" id="A0A367K4B9"/>
<evidence type="ECO:0000313" key="3">
    <source>
        <dbReference type="Proteomes" id="UP000253551"/>
    </source>
</evidence>
<evidence type="ECO:0000256" key="1">
    <source>
        <dbReference type="SAM" id="MobiDB-lite"/>
    </source>
</evidence>
<proteinExistence type="predicted"/>
<comment type="caution">
    <text evidence="2">The sequence shown here is derived from an EMBL/GenBank/DDBJ whole genome shotgun (WGS) entry which is preliminary data.</text>
</comment>
<protein>
    <submittedName>
        <fullName evidence="2">Uncharacterized protein</fullName>
    </submittedName>
</protein>
<evidence type="ECO:0000313" key="2">
    <source>
        <dbReference type="EMBL" id="RCH97028.1"/>
    </source>
</evidence>
<feature type="compositionally biased region" description="Low complexity" evidence="1">
    <location>
        <begin position="30"/>
        <end position="40"/>
    </location>
</feature>
<gene>
    <name evidence="2" type="ORF">CU098_010336</name>
</gene>
<feature type="compositionally biased region" description="Basic residues" evidence="1">
    <location>
        <begin position="18"/>
        <end position="29"/>
    </location>
</feature>